<accession>A0A9W6DEV5</accession>
<sequence>MSYLIFVVCSLFSLVMGIILRNIVKDIKDDLDWIVKQIRELENMNNS</sequence>
<dbReference type="Proteomes" id="UP001144256">
    <property type="component" value="Unassembled WGS sequence"/>
</dbReference>
<dbReference type="AlphaFoldDB" id="A0A9W6DEV5"/>
<gene>
    <name evidence="1" type="ORF">SH1V18_13130</name>
</gene>
<dbReference type="EMBL" id="BRLB01000002">
    <property type="protein sequence ID" value="GKX28833.1"/>
    <property type="molecule type" value="Genomic_DNA"/>
</dbReference>
<comment type="caution">
    <text evidence="1">The sequence shown here is derived from an EMBL/GenBank/DDBJ whole genome shotgun (WGS) entry which is preliminary data.</text>
</comment>
<evidence type="ECO:0000313" key="1">
    <source>
        <dbReference type="EMBL" id="GKX28833.1"/>
    </source>
</evidence>
<dbReference type="RefSeq" id="WP_281813659.1">
    <property type="nucleotide sequence ID" value="NZ_BRLB01000002.1"/>
</dbReference>
<protein>
    <submittedName>
        <fullName evidence="1">Uncharacterized protein</fullName>
    </submittedName>
</protein>
<name>A0A9W6DEV5_9FIRM</name>
<evidence type="ECO:0000313" key="2">
    <source>
        <dbReference type="Proteomes" id="UP001144256"/>
    </source>
</evidence>
<proteinExistence type="predicted"/>
<organism evidence="1 2">
    <name type="scientific">Vallitalea longa</name>
    <dbReference type="NCBI Taxonomy" id="2936439"/>
    <lineage>
        <taxon>Bacteria</taxon>
        <taxon>Bacillati</taxon>
        <taxon>Bacillota</taxon>
        <taxon>Clostridia</taxon>
        <taxon>Lachnospirales</taxon>
        <taxon>Vallitaleaceae</taxon>
        <taxon>Vallitalea</taxon>
    </lineage>
</organism>
<keyword evidence="2" id="KW-1185">Reference proteome</keyword>
<reference evidence="1" key="1">
    <citation type="submission" date="2022-06" db="EMBL/GenBank/DDBJ databases">
        <title>Vallitalea longa sp. nov., an anaerobic bacterium isolated from marine sediment.</title>
        <authorList>
            <person name="Hirano S."/>
            <person name="Terahara T."/>
            <person name="Mori K."/>
            <person name="Hamada M."/>
            <person name="Matsumoto R."/>
            <person name="Kobayashi T."/>
        </authorList>
    </citation>
    <scope>NUCLEOTIDE SEQUENCE</scope>
    <source>
        <strain evidence="1">SH18-1</strain>
    </source>
</reference>